<accession>A0A7C6EF37</accession>
<gene>
    <name evidence="3" type="ORF">ENW73_01985</name>
</gene>
<dbReference type="Gene3D" id="2.60.40.4070">
    <property type="match status" value="1"/>
</dbReference>
<dbReference type="NCBIfam" id="TIGR04183">
    <property type="entry name" value="Por_Secre_tail"/>
    <property type="match status" value="1"/>
</dbReference>
<feature type="chain" id="PRO_5027654400" evidence="1">
    <location>
        <begin position="22"/>
        <end position="567"/>
    </location>
</feature>
<feature type="signal peptide" evidence="1">
    <location>
        <begin position="1"/>
        <end position="21"/>
    </location>
</feature>
<dbReference type="SUPFAM" id="SSF50939">
    <property type="entry name" value="Sialidases"/>
    <property type="match status" value="1"/>
</dbReference>
<dbReference type="InterPro" id="IPR036278">
    <property type="entry name" value="Sialidase_sf"/>
</dbReference>
<sequence>MKYIAMLLIFTLCLGAKLAKAPEVENAPVRGDIEQSMIKPTPPKNNLDQNIIASIPDLRSIAGSPGKNIVFAEDGHNVAVIYGLFSGDPDNIMQVYVSYSTDRGLSWLQYGPLSTFNARRIYPGLDAEQDWPDPNNLMVHFAWHQASRVSGAYVASPTFYAKEISYPDGLITAAFELPNSEDWDVWLPCIGVKDSFVVYTATNNGTYITTYDCYIWRSTDYGETWDDGRIFFPGPLEWMAGPHFRFGSDGYMFFLWNRQEVNNPTLYWPYYCESFDYGETWTDPQVLWQNTPPYPDMSSVRSWWYKYDCEVVGDTPVVIIELSRENYDYGEIWAYRPDSGGPGHWHFKGVKLVGGDSTAPQLYARSPSVAADDRGTIYACYQAIFETPTDTGPDIGLFFRPAGQDTWIDWGMVTNNAAAIEEKNCEFAHNAAIVGIQPQDSAIVAMIFHNAGDYPTSGNLYFHYVAIPYDSIRQYQAIGEAKHCHRKQFTVLVAPNPFRNLVRFILPAQISEVKIAIFDVTGKLVRELETTVWDGKRADGSRVDPGVYFYTVDWGNNTYQGKIILTR</sequence>
<feature type="domain" description="Secretion system C-terminal sorting" evidence="2">
    <location>
        <begin position="495"/>
        <end position="564"/>
    </location>
</feature>
<evidence type="ECO:0000256" key="1">
    <source>
        <dbReference type="SAM" id="SignalP"/>
    </source>
</evidence>
<evidence type="ECO:0000259" key="2">
    <source>
        <dbReference type="Pfam" id="PF18962"/>
    </source>
</evidence>
<organism evidence="3">
    <name type="scientific">candidate division WOR-3 bacterium</name>
    <dbReference type="NCBI Taxonomy" id="2052148"/>
    <lineage>
        <taxon>Bacteria</taxon>
        <taxon>Bacteria division WOR-3</taxon>
    </lineage>
</organism>
<dbReference type="Pfam" id="PF18962">
    <property type="entry name" value="Por_Secre_tail"/>
    <property type="match status" value="1"/>
</dbReference>
<name>A0A7C6EF37_UNCW3</name>
<comment type="caution">
    <text evidence="3">The sequence shown here is derived from an EMBL/GenBank/DDBJ whole genome shotgun (WGS) entry which is preliminary data.</text>
</comment>
<protein>
    <submittedName>
        <fullName evidence="3">T9SS type A sorting domain-containing protein</fullName>
    </submittedName>
</protein>
<dbReference type="EMBL" id="DTLI01000046">
    <property type="protein sequence ID" value="HHS51623.1"/>
    <property type="molecule type" value="Genomic_DNA"/>
</dbReference>
<dbReference type="AlphaFoldDB" id="A0A7C6EF37"/>
<dbReference type="Gene3D" id="2.120.10.10">
    <property type="match status" value="1"/>
</dbReference>
<keyword evidence="1" id="KW-0732">Signal</keyword>
<dbReference type="CDD" id="cd15482">
    <property type="entry name" value="Sialidase_non-viral"/>
    <property type="match status" value="1"/>
</dbReference>
<proteinExistence type="predicted"/>
<reference evidence="3" key="1">
    <citation type="journal article" date="2020" name="mSystems">
        <title>Genome- and Community-Level Interaction Insights into Carbon Utilization and Element Cycling Functions of Hydrothermarchaeota in Hydrothermal Sediment.</title>
        <authorList>
            <person name="Zhou Z."/>
            <person name="Liu Y."/>
            <person name="Xu W."/>
            <person name="Pan J."/>
            <person name="Luo Z.H."/>
            <person name="Li M."/>
        </authorList>
    </citation>
    <scope>NUCLEOTIDE SEQUENCE [LARGE SCALE GENOMIC DNA]</scope>
    <source>
        <strain evidence="3">SpSt-876</strain>
    </source>
</reference>
<evidence type="ECO:0000313" key="3">
    <source>
        <dbReference type="EMBL" id="HHS51623.1"/>
    </source>
</evidence>
<dbReference type="InterPro" id="IPR026444">
    <property type="entry name" value="Secre_tail"/>
</dbReference>